<dbReference type="RefSeq" id="WP_214789194.1">
    <property type="nucleotide sequence ID" value="NZ_JANIEL010000016.1"/>
</dbReference>
<proteinExistence type="predicted"/>
<keyword evidence="4" id="KW-1185">Reference proteome</keyword>
<dbReference type="Pfam" id="PF25164">
    <property type="entry name" value="CoiA_N"/>
    <property type="match status" value="1"/>
</dbReference>
<feature type="domain" description="Competence protein CoiA nuclease-like" evidence="1">
    <location>
        <begin position="59"/>
        <end position="146"/>
    </location>
</feature>
<dbReference type="InterPro" id="IPR057253">
    <property type="entry name" value="CoiA-like_N"/>
</dbReference>
<name>A0ABW2PRH1_9BACL</name>
<sequence>MRFAIGREGNIVDSFTLNRMQAEQLAPFRCPTCQEMLILKQGAKRRLHFAHIHTCGRAESVKHHQDKWAVCQWLQERGYPVEQEVTIGNRRADVLTDVDGNKTVFEIQASPLQSEEYVARTNDYIRAGLDVIWLASGLDLRMNQSFQPWMRLELFQRHRLLTVRGGNLLRFNGFPISIKYGIGNWEISSSVNTSPYEAYYRFNALEWTEMIRRKRMSPLYPSPTNRRLILNRLYPLGLIPALLPTACYLPLTSLWGVHIHPIEFQTVLYLNRRESPNDSVEWSIQKTCRQFGVTPTSDFSQSFHVQWKQLLNACRLSCDVRSWPLPTTYEEARRHDTRLFQGLQRLMLQSASQSEKGVNVCRKY</sequence>
<comment type="caution">
    <text evidence="3">The sequence shown here is derived from an EMBL/GenBank/DDBJ whole genome shotgun (WGS) entry which is preliminary data.</text>
</comment>
<evidence type="ECO:0000313" key="3">
    <source>
        <dbReference type="EMBL" id="MFC7390270.1"/>
    </source>
</evidence>
<protein>
    <submittedName>
        <fullName evidence="3">Competence protein CoiA</fullName>
    </submittedName>
</protein>
<organism evidence="3 4">
    <name type="scientific">Exiguobacterium aestuarii</name>
    <dbReference type="NCBI Taxonomy" id="273527"/>
    <lineage>
        <taxon>Bacteria</taxon>
        <taxon>Bacillati</taxon>
        <taxon>Bacillota</taxon>
        <taxon>Bacilli</taxon>
        <taxon>Bacillales</taxon>
        <taxon>Bacillales Family XII. Incertae Sedis</taxon>
        <taxon>Exiguobacterium</taxon>
    </lineage>
</organism>
<dbReference type="EMBL" id="JBHTCE010000001">
    <property type="protein sequence ID" value="MFC7390270.1"/>
    <property type="molecule type" value="Genomic_DNA"/>
</dbReference>
<accession>A0ABW2PRH1</accession>
<evidence type="ECO:0000259" key="2">
    <source>
        <dbReference type="Pfam" id="PF25164"/>
    </source>
</evidence>
<gene>
    <name evidence="3" type="ORF">ACFQO8_08920</name>
</gene>
<feature type="domain" description="Competence protein CoiA-like N-terminal" evidence="2">
    <location>
        <begin position="21"/>
        <end position="53"/>
    </location>
</feature>
<dbReference type="InterPro" id="IPR010330">
    <property type="entry name" value="CoiA_nuc"/>
</dbReference>
<evidence type="ECO:0000313" key="4">
    <source>
        <dbReference type="Proteomes" id="UP001596439"/>
    </source>
</evidence>
<evidence type="ECO:0000259" key="1">
    <source>
        <dbReference type="Pfam" id="PF06054"/>
    </source>
</evidence>
<dbReference type="Proteomes" id="UP001596439">
    <property type="component" value="Unassembled WGS sequence"/>
</dbReference>
<reference evidence="4" key="1">
    <citation type="journal article" date="2019" name="Int. J. Syst. Evol. Microbiol.">
        <title>The Global Catalogue of Microorganisms (GCM) 10K type strain sequencing project: providing services to taxonomists for standard genome sequencing and annotation.</title>
        <authorList>
            <consortium name="The Broad Institute Genomics Platform"/>
            <consortium name="The Broad Institute Genome Sequencing Center for Infectious Disease"/>
            <person name="Wu L."/>
            <person name="Ma J."/>
        </authorList>
    </citation>
    <scope>NUCLEOTIDE SEQUENCE [LARGE SCALE GENOMIC DNA]</scope>
    <source>
        <strain evidence="4">CCUG 55590</strain>
    </source>
</reference>
<dbReference type="Pfam" id="PF06054">
    <property type="entry name" value="CoiA_nuc"/>
    <property type="match status" value="1"/>
</dbReference>